<keyword evidence="3 7" id="KW-0732">Signal</keyword>
<sequence>MSRVRLLAAGMLVAVVAVIATAVPASAHDQLISSSPQAGARLESAPTSIALEFSDELLTLGDAGTTVIVMDGDGRDWAAGKPAVEENLVTLDLSSGMPESGYEIRWQVVSSDGHPIAGVIPFTVGDAEPLAAAVASGGDDAGGSQAQEQSQDQATREHQGVLRAVLIGAGGAAVAAALFALIQFLRRRGARHDDTGQTAP</sequence>
<evidence type="ECO:0000256" key="5">
    <source>
        <dbReference type="SAM" id="MobiDB-lite"/>
    </source>
</evidence>
<keyword evidence="6" id="KW-0472">Membrane</keyword>
<keyword evidence="6" id="KW-1133">Transmembrane helix</keyword>
<proteinExistence type="predicted"/>
<evidence type="ECO:0000256" key="1">
    <source>
        <dbReference type="ARBA" id="ARBA00004196"/>
    </source>
</evidence>
<evidence type="ECO:0000256" key="2">
    <source>
        <dbReference type="ARBA" id="ARBA00022723"/>
    </source>
</evidence>
<dbReference type="PANTHER" id="PTHR34820:SF4">
    <property type="entry name" value="INNER MEMBRANE PROTEIN YEBZ"/>
    <property type="match status" value="1"/>
</dbReference>
<evidence type="ECO:0000256" key="7">
    <source>
        <dbReference type="SAM" id="SignalP"/>
    </source>
</evidence>
<gene>
    <name evidence="9" type="ORF">GCM10022202_32160</name>
</gene>
<feature type="domain" description="CopC" evidence="8">
    <location>
        <begin position="28"/>
        <end position="124"/>
    </location>
</feature>
<dbReference type="Gene3D" id="2.60.40.1220">
    <property type="match status" value="1"/>
</dbReference>
<dbReference type="InterPro" id="IPR014755">
    <property type="entry name" value="Cu-Rt/internalin_Ig-like"/>
</dbReference>
<organism evidence="9 10">
    <name type="scientific">Microbacterium marinilacus</name>
    <dbReference type="NCBI Taxonomy" id="415209"/>
    <lineage>
        <taxon>Bacteria</taxon>
        <taxon>Bacillati</taxon>
        <taxon>Actinomycetota</taxon>
        <taxon>Actinomycetes</taxon>
        <taxon>Micrococcales</taxon>
        <taxon>Microbacteriaceae</taxon>
        <taxon>Microbacterium</taxon>
    </lineage>
</organism>
<keyword evidence="10" id="KW-1185">Reference proteome</keyword>
<feature type="transmembrane region" description="Helical" evidence="6">
    <location>
        <begin position="160"/>
        <end position="182"/>
    </location>
</feature>
<feature type="compositionally biased region" description="Low complexity" evidence="5">
    <location>
        <begin position="134"/>
        <end position="147"/>
    </location>
</feature>
<name>A0ABP7BTT7_9MICO</name>
<evidence type="ECO:0000259" key="8">
    <source>
        <dbReference type="Pfam" id="PF04234"/>
    </source>
</evidence>
<keyword evidence="2" id="KW-0479">Metal-binding</keyword>
<keyword evidence="6" id="KW-0812">Transmembrane</keyword>
<dbReference type="Proteomes" id="UP001410795">
    <property type="component" value="Unassembled WGS sequence"/>
</dbReference>
<protein>
    <recommendedName>
        <fullName evidence="8">CopC domain-containing protein</fullName>
    </recommendedName>
</protein>
<dbReference type="InterPro" id="IPR007348">
    <property type="entry name" value="CopC_dom"/>
</dbReference>
<dbReference type="EMBL" id="BAAAYV010000025">
    <property type="protein sequence ID" value="GAA3667669.1"/>
    <property type="molecule type" value="Genomic_DNA"/>
</dbReference>
<evidence type="ECO:0000256" key="4">
    <source>
        <dbReference type="ARBA" id="ARBA00023008"/>
    </source>
</evidence>
<comment type="subcellular location">
    <subcellularLocation>
        <location evidence="1">Cell envelope</location>
    </subcellularLocation>
</comment>
<reference evidence="10" key="1">
    <citation type="journal article" date="2019" name="Int. J. Syst. Evol. Microbiol.">
        <title>The Global Catalogue of Microorganisms (GCM) 10K type strain sequencing project: providing services to taxonomists for standard genome sequencing and annotation.</title>
        <authorList>
            <consortium name="The Broad Institute Genomics Platform"/>
            <consortium name="The Broad Institute Genome Sequencing Center for Infectious Disease"/>
            <person name="Wu L."/>
            <person name="Ma J."/>
        </authorList>
    </citation>
    <scope>NUCLEOTIDE SEQUENCE [LARGE SCALE GENOMIC DNA]</scope>
    <source>
        <strain evidence="10">JCM 16546</strain>
    </source>
</reference>
<feature type="region of interest" description="Disordered" evidence="5">
    <location>
        <begin position="134"/>
        <end position="156"/>
    </location>
</feature>
<comment type="caution">
    <text evidence="9">The sequence shown here is derived from an EMBL/GenBank/DDBJ whole genome shotgun (WGS) entry which is preliminary data.</text>
</comment>
<feature type="signal peptide" evidence="7">
    <location>
        <begin position="1"/>
        <end position="27"/>
    </location>
</feature>
<feature type="chain" id="PRO_5045319711" description="CopC domain-containing protein" evidence="7">
    <location>
        <begin position="28"/>
        <end position="200"/>
    </location>
</feature>
<dbReference type="RefSeq" id="WP_221858492.1">
    <property type="nucleotide sequence ID" value="NZ_BAAAYV010000025.1"/>
</dbReference>
<dbReference type="Pfam" id="PF04234">
    <property type="entry name" value="CopC"/>
    <property type="match status" value="1"/>
</dbReference>
<dbReference type="SUPFAM" id="SSF81296">
    <property type="entry name" value="E set domains"/>
    <property type="match status" value="1"/>
</dbReference>
<evidence type="ECO:0000313" key="10">
    <source>
        <dbReference type="Proteomes" id="UP001410795"/>
    </source>
</evidence>
<dbReference type="InterPro" id="IPR032694">
    <property type="entry name" value="CopC/D"/>
</dbReference>
<evidence type="ECO:0000313" key="9">
    <source>
        <dbReference type="EMBL" id="GAA3667669.1"/>
    </source>
</evidence>
<keyword evidence="4" id="KW-0186">Copper</keyword>
<accession>A0ABP7BTT7</accession>
<evidence type="ECO:0000256" key="6">
    <source>
        <dbReference type="SAM" id="Phobius"/>
    </source>
</evidence>
<evidence type="ECO:0000256" key="3">
    <source>
        <dbReference type="ARBA" id="ARBA00022729"/>
    </source>
</evidence>
<dbReference type="InterPro" id="IPR014756">
    <property type="entry name" value="Ig_E-set"/>
</dbReference>
<dbReference type="PANTHER" id="PTHR34820">
    <property type="entry name" value="INNER MEMBRANE PROTEIN YEBZ"/>
    <property type="match status" value="1"/>
</dbReference>